<organism evidence="1 2">
    <name type="scientific">Streptomyces glebosus</name>
    <dbReference type="NCBI Taxonomy" id="249580"/>
    <lineage>
        <taxon>Bacteria</taxon>
        <taxon>Bacillati</taxon>
        <taxon>Actinomycetota</taxon>
        <taxon>Actinomycetes</taxon>
        <taxon>Kitasatosporales</taxon>
        <taxon>Streptomycetaceae</taxon>
        <taxon>Streptomyces</taxon>
    </lineage>
</organism>
<dbReference type="Proteomes" id="UP000430079">
    <property type="component" value="Unassembled WGS sequence"/>
</dbReference>
<comment type="caution">
    <text evidence="1">The sequence shown here is derived from an EMBL/GenBank/DDBJ whole genome shotgun (WGS) entry which is preliminary data.</text>
</comment>
<evidence type="ECO:0000313" key="1">
    <source>
        <dbReference type="EMBL" id="GFE12308.1"/>
    </source>
</evidence>
<name>A0A640SMK3_9ACTN</name>
<protein>
    <submittedName>
        <fullName evidence="1">Uncharacterized protein</fullName>
    </submittedName>
</protein>
<keyword evidence="2" id="KW-1185">Reference proteome</keyword>
<dbReference type="EMBL" id="BLIO01000001">
    <property type="protein sequence ID" value="GFE12308.1"/>
    <property type="molecule type" value="Genomic_DNA"/>
</dbReference>
<sequence length="191" mass="20009">MTGRHHIGNKSPKAPGVHVTLATGPAACLIGLCRSGELGPGATCLVSMVHREPGGDPRTALGAPLLAHSPSARYETFVGMHVPEEIRAEAAALIDHHALGLWKPNDADRRAAVALFHFLETGLPLTSEQIGSALAHTEPAADLTRRLLDLLRGTAGLLDDAPVAESPAGRDAVDHVCLLLDALALFRLTGR</sequence>
<proteinExistence type="predicted"/>
<reference evidence="1 2" key="1">
    <citation type="submission" date="2019-12" db="EMBL/GenBank/DDBJ databases">
        <title>Whole genome shotgun sequence of Streptomyces hygroscopicus subsp. glebosus NBRC 13786.</title>
        <authorList>
            <person name="Ichikawa N."/>
            <person name="Kimura A."/>
            <person name="Kitahashi Y."/>
            <person name="Komaki H."/>
            <person name="Tamura T."/>
        </authorList>
    </citation>
    <scope>NUCLEOTIDE SEQUENCE [LARGE SCALE GENOMIC DNA]</scope>
    <source>
        <strain evidence="1 2">NBRC 13786</strain>
    </source>
</reference>
<gene>
    <name evidence="1" type="ORF">Sgleb_03550</name>
</gene>
<dbReference type="AlphaFoldDB" id="A0A640SMK3"/>
<evidence type="ECO:0000313" key="2">
    <source>
        <dbReference type="Proteomes" id="UP000430079"/>
    </source>
</evidence>
<accession>A0A640SMK3</accession>